<proteinExistence type="predicted"/>
<evidence type="ECO:0000313" key="3">
    <source>
        <dbReference type="Proteomes" id="UP000050794"/>
    </source>
</evidence>
<name>A0A183U606_TOXCA</name>
<dbReference type="EMBL" id="UYWY01005715">
    <property type="protein sequence ID" value="VDM29643.1"/>
    <property type="molecule type" value="Genomic_DNA"/>
</dbReference>
<organism evidence="3 4">
    <name type="scientific">Toxocara canis</name>
    <name type="common">Canine roundworm</name>
    <dbReference type="NCBI Taxonomy" id="6265"/>
    <lineage>
        <taxon>Eukaryota</taxon>
        <taxon>Metazoa</taxon>
        <taxon>Ecdysozoa</taxon>
        <taxon>Nematoda</taxon>
        <taxon>Chromadorea</taxon>
        <taxon>Rhabditida</taxon>
        <taxon>Spirurina</taxon>
        <taxon>Ascaridomorpha</taxon>
        <taxon>Ascaridoidea</taxon>
        <taxon>Toxocaridae</taxon>
        <taxon>Toxocara</taxon>
    </lineage>
</organism>
<dbReference type="WBParaSite" id="TCNE_0000392601-mRNA-1">
    <property type="protein sequence ID" value="TCNE_0000392601-mRNA-1"/>
    <property type="gene ID" value="TCNE_0000392601"/>
</dbReference>
<sequence length="147" mass="16459">MVSVSPGVQYHATVRACVMTVCSPFASAINSAFAPFNEPPFVLFNRTDDGIDFFDSLGLPLEQYEIGSPLPVEPTSPFVVDPTTQWLYTIETDESTVFRIRKDGSKFRFLDTVTVHFLAIMPKYAVIIIASDYIILSYRLTSSFDQV</sequence>
<dbReference type="InterPro" id="IPR057329">
    <property type="entry name" value="Beta-prop_Rol-3"/>
</dbReference>
<reference evidence="4" key="1">
    <citation type="submission" date="2016-06" db="UniProtKB">
        <authorList>
            <consortium name="WormBaseParasite"/>
        </authorList>
    </citation>
    <scope>IDENTIFICATION</scope>
</reference>
<feature type="domain" description="Rol-3 five-bladed beta-propeller" evidence="1">
    <location>
        <begin position="39"/>
        <end position="147"/>
    </location>
</feature>
<gene>
    <name evidence="2" type="ORF">TCNE_LOCUS3926</name>
</gene>
<protein>
    <submittedName>
        <fullName evidence="4">DUF4249 family protein</fullName>
    </submittedName>
</protein>
<dbReference type="Pfam" id="PF25494">
    <property type="entry name" value="Beta-prop_Rol-3"/>
    <property type="match status" value="1"/>
</dbReference>
<evidence type="ECO:0000313" key="4">
    <source>
        <dbReference type="WBParaSite" id="TCNE_0000392601-mRNA-1"/>
    </source>
</evidence>
<dbReference type="AlphaFoldDB" id="A0A183U606"/>
<evidence type="ECO:0000259" key="1">
    <source>
        <dbReference type="Pfam" id="PF25494"/>
    </source>
</evidence>
<accession>A0A183U606</accession>
<dbReference type="Proteomes" id="UP000050794">
    <property type="component" value="Unassembled WGS sequence"/>
</dbReference>
<evidence type="ECO:0000313" key="2">
    <source>
        <dbReference type="EMBL" id="VDM29643.1"/>
    </source>
</evidence>
<keyword evidence="3" id="KW-1185">Reference proteome</keyword>
<reference evidence="2 3" key="2">
    <citation type="submission" date="2018-11" db="EMBL/GenBank/DDBJ databases">
        <authorList>
            <consortium name="Pathogen Informatics"/>
        </authorList>
    </citation>
    <scope>NUCLEOTIDE SEQUENCE [LARGE SCALE GENOMIC DNA]</scope>
</reference>